<name>A0AAI9YFK8_9PEZI</name>
<evidence type="ECO:0000313" key="2">
    <source>
        <dbReference type="EMBL" id="KAK1506440.1"/>
    </source>
</evidence>
<dbReference type="EMBL" id="MOOE01000031">
    <property type="protein sequence ID" value="KAK1506440.1"/>
    <property type="molecule type" value="Genomic_DNA"/>
</dbReference>
<evidence type="ECO:0000313" key="3">
    <source>
        <dbReference type="Proteomes" id="UP001240678"/>
    </source>
</evidence>
<feature type="region of interest" description="Disordered" evidence="1">
    <location>
        <begin position="120"/>
        <end position="150"/>
    </location>
</feature>
<dbReference type="AlphaFoldDB" id="A0AAI9YFK8"/>
<dbReference type="Proteomes" id="UP001240678">
    <property type="component" value="Unassembled WGS sequence"/>
</dbReference>
<reference evidence="2 3" key="1">
    <citation type="submission" date="2016-10" db="EMBL/GenBank/DDBJ databases">
        <title>The genome sequence of Colletotrichum fioriniae PJ7.</title>
        <authorList>
            <person name="Baroncelli R."/>
        </authorList>
    </citation>
    <scope>NUCLEOTIDE SEQUENCE [LARGE SCALE GENOMIC DNA]</scope>
    <source>
        <strain evidence="2 3">IMI 309622</strain>
    </source>
</reference>
<dbReference type="GeneID" id="85348175"/>
<proteinExistence type="predicted"/>
<gene>
    <name evidence="2" type="ORF">CCOS01_16492</name>
</gene>
<sequence>MCPCLASSDWLPRCDVEGPNARTCMSVHAWFATSPYVTLLSPAPPAAGAAITKAAGPMATVALSLAVFMAGGPMIWDERRPPSRLLQGEQEFFEFDICDSMQRSDFLPATHSGLSAAPYWPAESSGPPRSEPIRRSQDCQTSAMADRNPEGPNPLATIAYCHFDQHVVRVAMTDRGASRRLALVQLVTCSLSALLEWSPSGESKSS</sequence>
<evidence type="ECO:0000256" key="1">
    <source>
        <dbReference type="SAM" id="MobiDB-lite"/>
    </source>
</evidence>
<dbReference type="RefSeq" id="XP_060304764.1">
    <property type="nucleotide sequence ID" value="XM_060464628.1"/>
</dbReference>
<protein>
    <submittedName>
        <fullName evidence="2">Uncharacterized protein</fullName>
    </submittedName>
</protein>
<organism evidence="2 3">
    <name type="scientific">Colletotrichum costaricense</name>
    <dbReference type="NCBI Taxonomy" id="1209916"/>
    <lineage>
        <taxon>Eukaryota</taxon>
        <taxon>Fungi</taxon>
        <taxon>Dikarya</taxon>
        <taxon>Ascomycota</taxon>
        <taxon>Pezizomycotina</taxon>
        <taxon>Sordariomycetes</taxon>
        <taxon>Hypocreomycetidae</taxon>
        <taxon>Glomerellales</taxon>
        <taxon>Glomerellaceae</taxon>
        <taxon>Colletotrichum</taxon>
        <taxon>Colletotrichum acutatum species complex</taxon>
    </lineage>
</organism>
<accession>A0AAI9YFK8</accession>
<keyword evidence="3" id="KW-1185">Reference proteome</keyword>
<comment type="caution">
    <text evidence="2">The sequence shown here is derived from an EMBL/GenBank/DDBJ whole genome shotgun (WGS) entry which is preliminary data.</text>
</comment>